<evidence type="ECO:0000313" key="2">
    <source>
        <dbReference type="EMBL" id="CAL6049698.1"/>
    </source>
</evidence>
<sequence>MQISNIEQQRQIAFKCFNTFFDRQITSKVIELTIKNMQKIEGKISFDEQQYWSYLSVIQQIFSSVGQQDIVDTGKEQCIAKNTNNKFHYKYFLTQLEPYKFFHLNQYKKSSVVMNGILHLIENILPTASPFIFDKCITPQTTGYIFNTNNKYQVDCSDLMKFMLIQIKIKMQYCFQSGGQSKCQMFPYVSHLKRASELNYVTTELKNHLNASPPAMRHFNTVLIDSTNCITFTYVNHFKHH</sequence>
<gene>
    <name evidence="1" type="ORF">HINF_LOCUS36229</name>
    <name evidence="2" type="ORF">HINF_LOCUS43534</name>
</gene>
<reference evidence="2 3" key="2">
    <citation type="submission" date="2024-07" db="EMBL/GenBank/DDBJ databases">
        <authorList>
            <person name="Akdeniz Z."/>
        </authorList>
    </citation>
    <scope>NUCLEOTIDE SEQUENCE [LARGE SCALE GENOMIC DNA]</scope>
</reference>
<protein>
    <submittedName>
        <fullName evidence="2">Hypothetical_protein</fullName>
    </submittedName>
</protein>
<dbReference type="AlphaFoldDB" id="A0AA86PYD7"/>
<keyword evidence="3" id="KW-1185">Reference proteome</keyword>
<organism evidence="1">
    <name type="scientific">Hexamita inflata</name>
    <dbReference type="NCBI Taxonomy" id="28002"/>
    <lineage>
        <taxon>Eukaryota</taxon>
        <taxon>Metamonada</taxon>
        <taxon>Diplomonadida</taxon>
        <taxon>Hexamitidae</taxon>
        <taxon>Hexamitinae</taxon>
        <taxon>Hexamita</taxon>
    </lineage>
</organism>
<evidence type="ECO:0000313" key="1">
    <source>
        <dbReference type="EMBL" id="CAI9948584.1"/>
    </source>
</evidence>
<evidence type="ECO:0000313" key="3">
    <source>
        <dbReference type="Proteomes" id="UP001642409"/>
    </source>
</evidence>
<dbReference type="Proteomes" id="UP001642409">
    <property type="component" value="Unassembled WGS sequence"/>
</dbReference>
<name>A0AA86PYD7_9EUKA</name>
<comment type="caution">
    <text evidence="1">The sequence shown here is derived from an EMBL/GenBank/DDBJ whole genome shotgun (WGS) entry which is preliminary data.</text>
</comment>
<accession>A0AA86PYD7</accession>
<dbReference type="EMBL" id="CAXDID020000181">
    <property type="protein sequence ID" value="CAL6049698.1"/>
    <property type="molecule type" value="Genomic_DNA"/>
</dbReference>
<proteinExistence type="predicted"/>
<reference evidence="1" key="1">
    <citation type="submission" date="2023-06" db="EMBL/GenBank/DDBJ databases">
        <authorList>
            <person name="Kurt Z."/>
        </authorList>
    </citation>
    <scope>NUCLEOTIDE SEQUENCE</scope>
</reference>
<dbReference type="EMBL" id="CATOUU010000789">
    <property type="protein sequence ID" value="CAI9948584.1"/>
    <property type="molecule type" value="Genomic_DNA"/>
</dbReference>